<evidence type="ECO:0000256" key="1">
    <source>
        <dbReference type="ARBA" id="ARBA00022729"/>
    </source>
</evidence>
<dbReference type="InterPro" id="IPR013517">
    <property type="entry name" value="FG-GAP"/>
</dbReference>
<feature type="region of interest" description="Disordered" evidence="2">
    <location>
        <begin position="777"/>
        <end position="806"/>
    </location>
</feature>
<dbReference type="PANTHER" id="PTHR46580:SF2">
    <property type="entry name" value="MAM DOMAIN-CONTAINING PROTEIN"/>
    <property type="match status" value="1"/>
</dbReference>
<dbReference type="PANTHER" id="PTHR46580">
    <property type="entry name" value="SENSOR KINASE-RELATED"/>
    <property type="match status" value="1"/>
</dbReference>
<organism evidence="3 4">
    <name type="scientific">Tautonia plasticadhaerens</name>
    <dbReference type="NCBI Taxonomy" id="2527974"/>
    <lineage>
        <taxon>Bacteria</taxon>
        <taxon>Pseudomonadati</taxon>
        <taxon>Planctomycetota</taxon>
        <taxon>Planctomycetia</taxon>
        <taxon>Isosphaerales</taxon>
        <taxon>Isosphaeraceae</taxon>
        <taxon>Tautonia</taxon>
    </lineage>
</organism>
<dbReference type="Proteomes" id="UP000317835">
    <property type="component" value="Chromosome"/>
</dbReference>
<proteinExistence type="predicted"/>
<dbReference type="AlphaFoldDB" id="A0A518H3Q8"/>
<dbReference type="Gene3D" id="2.130.10.130">
    <property type="entry name" value="Integrin alpha, N-terminal"/>
    <property type="match status" value="3"/>
</dbReference>
<accession>A0A518H3Q8</accession>
<evidence type="ECO:0000256" key="2">
    <source>
        <dbReference type="SAM" id="MobiDB-lite"/>
    </source>
</evidence>
<feature type="region of interest" description="Disordered" evidence="2">
    <location>
        <begin position="518"/>
        <end position="537"/>
    </location>
</feature>
<dbReference type="InterPro" id="IPR028994">
    <property type="entry name" value="Integrin_alpha_N"/>
</dbReference>
<dbReference type="EMBL" id="CP036426">
    <property type="protein sequence ID" value="QDV35491.1"/>
    <property type="molecule type" value="Genomic_DNA"/>
</dbReference>
<name>A0A518H3Q8_9BACT</name>
<dbReference type="SUPFAM" id="SSF69318">
    <property type="entry name" value="Integrin alpha N-terminal domain"/>
    <property type="match status" value="2"/>
</dbReference>
<dbReference type="Pfam" id="PF13517">
    <property type="entry name" value="FG-GAP_3"/>
    <property type="match status" value="3"/>
</dbReference>
<gene>
    <name evidence="3" type="ORF">ElP_33940</name>
</gene>
<evidence type="ECO:0000313" key="4">
    <source>
        <dbReference type="Proteomes" id="UP000317835"/>
    </source>
</evidence>
<evidence type="ECO:0000313" key="3">
    <source>
        <dbReference type="EMBL" id="QDV35491.1"/>
    </source>
</evidence>
<dbReference type="KEGG" id="tpla:ElP_33940"/>
<protein>
    <submittedName>
        <fullName evidence="3">FG-GAP repeat protein</fullName>
    </submittedName>
</protein>
<keyword evidence="4" id="KW-1185">Reference proteome</keyword>
<reference evidence="3 4" key="1">
    <citation type="submission" date="2019-02" db="EMBL/GenBank/DDBJ databases">
        <title>Deep-cultivation of Planctomycetes and their phenomic and genomic characterization uncovers novel biology.</title>
        <authorList>
            <person name="Wiegand S."/>
            <person name="Jogler M."/>
            <person name="Boedeker C."/>
            <person name="Pinto D."/>
            <person name="Vollmers J."/>
            <person name="Rivas-Marin E."/>
            <person name="Kohn T."/>
            <person name="Peeters S.H."/>
            <person name="Heuer A."/>
            <person name="Rast P."/>
            <person name="Oberbeckmann S."/>
            <person name="Bunk B."/>
            <person name="Jeske O."/>
            <person name="Meyerdierks A."/>
            <person name="Storesund J.E."/>
            <person name="Kallscheuer N."/>
            <person name="Luecker S."/>
            <person name="Lage O.M."/>
            <person name="Pohl T."/>
            <person name="Merkel B.J."/>
            <person name="Hornburger P."/>
            <person name="Mueller R.-W."/>
            <person name="Bruemmer F."/>
            <person name="Labrenz M."/>
            <person name="Spormann A.M."/>
            <person name="Op den Camp H."/>
            <person name="Overmann J."/>
            <person name="Amann R."/>
            <person name="Jetten M.S.M."/>
            <person name="Mascher T."/>
            <person name="Medema M.H."/>
            <person name="Devos D.P."/>
            <person name="Kaster A.-K."/>
            <person name="Ovreas L."/>
            <person name="Rohde M."/>
            <person name="Galperin M.Y."/>
            <person name="Jogler C."/>
        </authorList>
    </citation>
    <scope>NUCLEOTIDE SEQUENCE [LARGE SCALE GENOMIC DNA]</scope>
    <source>
        <strain evidence="3 4">ElP</strain>
    </source>
</reference>
<sequence length="806" mass="84758">MHHVMRRVPALCCLAVTCAALVGPARGQGGEDRLAEYYGFLPLEIYKLGDRISGLLIADLDGDGRGDLAVADNARSRIDLLLTTEGPSDEEGTFGFGPNRLPSASRMRIKTIAVNKEIVSLQAGDLDDDGKTDLAFYGKPAEVVVLYNEGGGRFGRPRTITTGSASDSGSALAVGDLDRDGRDDLALMSSQEIVTVLQQEDGTLGRPERLPHTAPRPGVLKVVDLDGDGGNDLAILSGGDDYPIRVRFSRPGGRLGPEERFEIGDARAVAYGDVDGAPGAEVLTIESQTGRAVVHALRRGPAPGEEREGRLIVHPLPPGSTRNRALAVGDLDGDGRPDVVATDPSNAQVFVVLQDDAESGLGALTTYPGLVGGSALRLADLDGDGRDELVVLSEQEKQIGLSRLEGGRLGFPRALPITGGDPIGLATADLEGDGSVEVLYVAREKVEGKDSFTLRGLKRSESGEFAPLRWGQVDAVAIEGLTGPPEDVKILDVNRDGQLDVLVFDPYAPPALLIGRGGGEPPARSASRPGPLAGLDPSGLTVSKLDDEEEILVAQGTFARSIALDASGQWEVRDQFNAGRTTAQLQAAAAIDLDGDGNREVALLDRTSKALLILEKPEDGGSYRTVGTLPVGSLEFLGMHVGDFDGDGKDDLLLAGADKFGVVLTSGDGRRLERLAGFATDRADGRLADLIVGDLNADGLADVVLTDTIEHYLDIVPFVDGELRPGLSFQVFEQKSFNNLDDLIEPREMALGDVDGDGRTDLALIVHDRILVYRQDTGPAPEAEVAGEDTGAEETPAASGPGGGGR</sequence>
<keyword evidence="1" id="KW-0732">Signal</keyword>